<name>A0A5S4GSH6_9ACTN</name>
<comment type="caution">
    <text evidence="1">The sequence shown here is derived from an EMBL/GenBank/DDBJ whole genome shotgun (WGS) entry which is preliminary data.</text>
</comment>
<organism evidence="1 2">
    <name type="scientific">Nonomuraea zeae</name>
    <dbReference type="NCBI Taxonomy" id="1642303"/>
    <lineage>
        <taxon>Bacteria</taxon>
        <taxon>Bacillati</taxon>
        <taxon>Actinomycetota</taxon>
        <taxon>Actinomycetes</taxon>
        <taxon>Streptosporangiales</taxon>
        <taxon>Streptosporangiaceae</taxon>
        <taxon>Nonomuraea</taxon>
    </lineage>
</organism>
<reference evidence="1 2" key="1">
    <citation type="submission" date="2019-05" db="EMBL/GenBank/DDBJ databases">
        <title>Draft genome sequence of Nonomuraea zeae DSM 100528.</title>
        <authorList>
            <person name="Saricaoglu S."/>
            <person name="Isik K."/>
        </authorList>
    </citation>
    <scope>NUCLEOTIDE SEQUENCE [LARGE SCALE GENOMIC DNA]</scope>
    <source>
        <strain evidence="1 2">DSM 100528</strain>
    </source>
</reference>
<dbReference type="Proteomes" id="UP000306628">
    <property type="component" value="Unassembled WGS sequence"/>
</dbReference>
<dbReference type="RefSeq" id="WP_138689796.1">
    <property type="nucleotide sequence ID" value="NZ_JBHSAZ010000037.1"/>
</dbReference>
<dbReference type="AlphaFoldDB" id="A0A5S4GSH6"/>
<accession>A0A5S4GSH6</accession>
<dbReference type="EMBL" id="VCKX01000029">
    <property type="protein sequence ID" value="TMR35857.1"/>
    <property type="molecule type" value="Genomic_DNA"/>
</dbReference>
<keyword evidence="2" id="KW-1185">Reference proteome</keyword>
<evidence type="ECO:0000313" key="2">
    <source>
        <dbReference type="Proteomes" id="UP000306628"/>
    </source>
</evidence>
<evidence type="ECO:0000313" key="1">
    <source>
        <dbReference type="EMBL" id="TMR35857.1"/>
    </source>
</evidence>
<protein>
    <submittedName>
        <fullName evidence="1">Uncharacterized protein</fullName>
    </submittedName>
</protein>
<proteinExistence type="predicted"/>
<dbReference type="OrthoDB" id="3510885at2"/>
<sequence length="237" mass="26089">MEQRQQFVRPATEADERAWRAAGSPVKVQRVCAPGTRSGDCAKVQMRFKPSQCVYTRAVEQGRVPGSRLSGLTLADLAALPGDTGQLREKLRTYWKTRKPSQLRMSFDNFLPTSSALLELPVKPSVRAATLRLLAGLPTTKVRGSITDPLGRPGIEVTFRQSALFFDEFGTDDEVLMRYTTILDPRTGTVLATTAIAVESTEGLATGTLMEYQAWAPEAGWTSERPRGCRLSNRPLS</sequence>
<gene>
    <name evidence="1" type="ORF">ETD85_12285</name>
</gene>